<keyword evidence="3" id="KW-0560">Oxidoreductase</keyword>
<dbReference type="CDD" id="cd02933">
    <property type="entry name" value="OYE_like_FMN"/>
    <property type="match status" value="1"/>
</dbReference>
<dbReference type="SUPFAM" id="SSF51395">
    <property type="entry name" value="FMN-linked oxidoreductases"/>
    <property type="match status" value="1"/>
</dbReference>
<dbReference type="InterPro" id="IPR045247">
    <property type="entry name" value="Oye-like"/>
</dbReference>
<dbReference type="GO" id="GO:0005829">
    <property type="term" value="C:cytosol"/>
    <property type="evidence" value="ECO:0007669"/>
    <property type="project" value="TreeGrafter"/>
</dbReference>
<dbReference type="Proteomes" id="UP000199024">
    <property type="component" value="Unassembled WGS sequence"/>
</dbReference>
<name>A0A1I6L2X6_9BACT</name>
<comment type="cofactor">
    <cofactor evidence="1">
        <name>FMN</name>
        <dbReference type="ChEBI" id="CHEBI:58210"/>
    </cofactor>
</comment>
<sequence length="354" mass="38384">MPGLLDPIVVGELKLRNRVWMAPLTRLRGTVDHLPTPVMIEYYRQRASAGLIISEGTPVSPMGVGYPQVPGIWSKEQVELWKPVTRAVREAGGTIFAQIWHVGRISAPVFLNGRAPVSSSAIAANGNVSVLRPLTPYPVPHALTIPEIAGVVEEFRKGAQNAQEAGFDGVEIHGANGYLLDQFLQDGPNQRTDEYGGSLENRVRFPLEVLDAVTSVWGPGRVGMHLAPRGDSQSAGDSNPAATFEYYAREMGKRKIAFLAAREYEGPDSLGPKLKEAFGGVFAANERFTKQAGDELIESGKADAVLFGKLYIANPDLVERFATNAELNVPVPQTFYTHGNEGYIDYPALTEVAG</sequence>
<dbReference type="FunFam" id="3.20.20.70:FF:000059">
    <property type="entry name" value="N-ethylmaleimide reductase, FMN-linked"/>
    <property type="match status" value="1"/>
</dbReference>
<dbReference type="PANTHER" id="PTHR22893:SF98">
    <property type="entry name" value="OXIDOREDUCTASE"/>
    <property type="match status" value="1"/>
</dbReference>
<dbReference type="EMBL" id="FOZL01000001">
    <property type="protein sequence ID" value="SFR97814.1"/>
    <property type="molecule type" value="Genomic_DNA"/>
</dbReference>
<evidence type="ECO:0000313" key="6">
    <source>
        <dbReference type="Proteomes" id="UP000199024"/>
    </source>
</evidence>
<evidence type="ECO:0000259" key="4">
    <source>
        <dbReference type="Pfam" id="PF00724"/>
    </source>
</evidence>
<dbReference type="GO" id="GO:0016628">
    <property type="term" value="F:oxidoreductase activity, acting on the CH-CH group of donors, NAD or NADP as acceptor"/>
    <property type="evidence" value="ECO:0007669"/>
    <property type="project" value="UniProtKB-ARBA"/>
</dbReference>
<dbReference type="Pfam" id="PF00724">
    <property type="entry name" value="Oxidored_FMN"/>
    <property type="match status" value="1"/>
</dbReference>
<dbReference type="InterPro" id="IPR001155">
    <property type="entry name" value="OxRdtase_FMN_N"/>
</dbReference>
<proteinExistence type="inferred from homology"/>
<accession>A0A1I6L2X6</accession>
<evidence type="ECO:0000256" key="2">
    <source>
        <dbReference type="ARBA" id="ARBA00005979"/>
    </source>
</evidence>
<dbReference type="GO" id="GO:0010181">
    <property type="term" value="F:FMN binding"/>
    <property type="evidence" value="ECO:0007669"/>
    <property type="project" value="InterPro"/>
</dbReference>
<gene>
    <name evidence="5" type="ORF">SAMN05421771_0178</name>
</gene>
<comment type="similarity">
    <text evidence="2">Belongs to the NADH:flavin oxidoreductase/NADH oxidase family.</text>
</comment>
<dbReference type="STRING" id="474950.SAMN05421771_0178"/>
<feature type="domain" description="NADH:flavin oxidoreductase/NADH oxidase N-terminal" evidence="4">
    <location>
        <begin position="4"/>
        <end position="327"/>
    </location>
</feature>
<evidence type="ECO:0000256" key="1">
    <source>
        <dbReference type="ARBA" id="ARBA00001917"/>
    </source>
</evidence>
<evidence type="ECO:0000256" key="3">
    <source>
        <dbReference type="ARBA" id="ARBA00023002"/>
    </source>
</evidence>
<dbReference type="Gene3D" id="3.20.20.70">
    <property type="entry name" value="Aldolase class I"/>
    <property type="match status" value="1"/>
</dbReference>
<dbReference type="RefSeq" id="WP_089835745.1">
    <property type="nucleotide sequence ID" value="NZ_FOZL01000001.1"/>
</dbReference>
<organism evidence="5 6">
    <name type="scientific">Granulicella pectinivorans</name>
    <dbReference type="NCBI Taxonomy" id="474950"/>
    <lineage>
        <taxon>Bacteria</taxon>
        <taxon>Pseudomonadati</taxon>
        <taxon>Acidobacteriota</taxon>
        <taxon>Terriglobia</taxon>
        <taxon>Terriglobales</taxon>
        <taxon>Acidobacteriaceae</taxon>
        <taxon>Granulicella</taxon>
    </lineage>
</organism>
<dbReference type="OrthoDB" id="9772736at2"/>
<keyword evidence="6" id="KW-1185">Reference proteome</keyword>
<dbReference type="PANTHER" id="PTHR22893">
    <property type="entry name" value="NADH OXIDOREDUCTASE-RELATED"/>
    <property type="match status" value="1"/>
</dbReference>
<evidence type="ECO:0000313" key="5">
    <source>
        <dbReference type="EMBL" id="SFR97814.1"/>
    </source>
</evidence>
<protein>
    <submittedName>
        <fullName evidence="5">2,4-dienoyl-CoA reductase</fullName>
    </submittedName>
</protein>
<dbReference type="AlphaFoldDB" id="A0A1I6L2X6"/>
<reference evidence="5 6" key="1">
    <citation type="submission" date="2016-10" db="EMBL/GenBank/DDBJ databases">
        <authorList>
            <person name="de Groot N.N."/>
        </authorList>
    </citation>
    <scope>NUCLEOTIDE SEQUENCE [LARGE SCALE GENOMIC DNA]</scope>
    <source>
        <strain evidence="5 6">DSM 21001</strain>
    </source>
</reference>
<dbReference type="InterPro" id="IPR013785">
    <property type="entry name" value="Aldolase_TIM"/>
</dbReference>